<dbReference type="VEuPathDB" id="TriTrypDB:TM35_000142380"/>
<keyword evidence="2 5" id="KW-0808">Transferase</keyword>
<dbReference type="EMBL" id="NBCO01000014">
    <property type="protein sequence ID" value="ORC89027.1"/>
    <property type="molecule type" value="Genomic_DNA"/>
</dbReference>
<evidence type="ECO:0000256" key="4">
    <source>
        <dbReference type="ARBA" id="ARBA00022833"/>
    </source>
</evidence>
<comment type="cofactor">
    <cofactor evidence="5">
        <name>Zn(2+)</name>
        <dbReference type="ChEBI" id="CHEBI:29105"/>
    </cofactor>
</comment>
<reference evidence="7 8" key="1">
    <citation type="submission" date="2017-03" db="EMBL/GenBank/DDBJ databases">
        <title>An alternative strategy for trypanosome survival in the mammalian bloodstream revealed through genome and transcriptome analysis of the ubiquitous bovine parasite Trypanosoma (Megatrypanum) theileri.</title>
        <authorList>
            <person name="Kelly S."/>
            <person name="Ivens A."/>
            <person name="Mott A."/>
            <person name="O'Neill E."/>
            <person name="Emms D."/>
            <person name="Macleod O."/>
            <person name="Voorheis P."/>
            <person name="Matthews J."/>
            <person name="Matthews K."/>
            <person name="Carrington M."/>
        </authorList>
    </citation>
    <scope>NUCLEOTIDE SEQUENCE [LARGE SCALE GENOMIC DNA]</scope>
    <source>
        <strain evidence="7">Edinburgh</strain>
    </source>
</reference>
<dbReference type="PROSITE" id="PS50970">
    <property type="entry name" value="HCY"/>
    <property type="match status" value="1"/>
</dbReference>
<gene>
    <name evidence="7" type="ORF">TM35_000142380</name>
</gene>
<dbReference type="GO" id="GO:0008898">
    <property type="term" value="F:S-adenosylmethionine-homocysteine S-methyltransferase activity"/>
    <property type="evidence" value="ECO:0007669"/>
    <property type="project" value="TreeGrafter"/>
</dbReference>
<evidence type="ECO:0000256" key="2">
    <source>
        <dbReference type="ARBA" id="ARBA00022679"/>
    </source>
</evidence>
<dbReference type="PANTHER" id="PTHR46015">
    <property type="entry name" value="ZGC:172121"/>
    <property type="match status" value="1"/>
</dbReference>
<dbReference type="GO" id="GO:0032259">
    <property type="term" value="P:methylation"/>
    <property type="evidence" value="ECO:0007669"/>
    <property type="project" value="UniProtKB-KW"/>
</dbReference>
<evidence type="ECO:0000313" key="8">
    <source>
        <dbReference type="Proteomes" id="UP000192257"/>
    </source>
</evidence>
<dbReference type="PANTHER" id="PTHR46015:SF1">
    <property type="entry name" value="HOMOCYSTEINE S-METHYLTRANSFERASE-LIKE ISOFORM 1"/>
    <property type="match status" value="1"/>
</dbReference>
<keyword evidence="8" id="KW-1185">Reference proteome</keyword>
<keyword evidence="1 5" id="KW-0489">Methyltransferase</keyword>
<dbReference type="Pfam" id="PF02574">
    <property type="entry name" value="S-methyl_trans"/>
    <property type="match status" value="1"/>
</dbReference>
<organism evidence="7 8">
    <name type="scientific">Trypanosoma theileri</name>
    <dbReference type="NCBI Taxonomy" id="67003"/>
    <lineage>
        <taxon>Eukaryota</taxon>
        <taxon>Discoba</taxon>
        <taxon>Euglenozoa</taxon>
        <taxon>Kinetoplastea</taxon>
        <taxon>Metakinetoplastina</taxon>
        <taxon>Trypanosomatida</taxon>
        <taxon>Trypanosomatidae</taxon>
        <taxon>Trypanosoma</taxon>
    </lineage>
</organism>
<dbReference type="Proteomes" id="UP000192257">
    <property type="component" value="Unassembled WGS sequence"/>
</dbReference>
<dbReference type="SUPFAM" id="SSF82282">
    <property type="entry name" value="Homocysteine S-methyltransferase"/>
    <property type="match status" value="1"/>
</dbReference>
<dbReference type="GO" id="GO:0033528">
    <property type="term" value="P:S-methylmethionine cycle"/>
    <property type="evidence" value="ECO:0007669"/>
    <property type="project" value="TreeGrafter"/>
</dbReference>
<evidence type="ECO:0000256" key="1">
    <source>
        <dbReference type="ARBA" id="ARBA00022603"/>
    </source>
</evidence>
<evidence type="ECO:0000259" key="6">
    <source>
        <dbReference type="PROSITE" id="PS50970"/>
    </source>
</evidence>
<name>A0A1X0NWF3_9TRYP</name>
<accession>A0A1X0NWF3</accession>
<comment type="caution">
    <text evidence="7">The sequence shown here is derived from an EMBL/GenBank/DDBJ whole genome shotgun (WGS) entry which is preliminary data.</text>
</comment>
<feature type="binding site" evidence="5">
    <location>
        <position position="399"/>
    </location>
    <ligand>
        <name>Zn(2+)</name>
        <dbReference type="ChEBI" id="CHEBI:29105"/>
    </ligand>
</feature>
<protein>
    <submittedName>
        <fullName evidence="7">Cytidine triphosphate synthase</fullName>
    </submittedName>
</protein>
<dbReference type="STRING" id="67003.A0A1X0NWF3"/>
<dbReference type="InterPro" id="IPR003726">
    <property type="entry name" value="HCY_dom"/>
</dbReference>
<feature type="domain" description="Hcy-binding" evidence="6">
    <location>
        <begin position="1"/>
        <end position="414"/>
    </location>
</feature>
<dbReference type="OrthoDB" id="261426at2759"/>
<keyword evidence="3 5" id="KW-0479">Metal-binding</keyword>
<sequence length="417" mass="46409">MQEQKRSANAVAIMDGAMGTLLEDYGVDMDKASPMWSSTVLLSNPELVQRAHQAYIDAGCDVLLTCTYQMFEEGCTASGVTMSDLVDSAVKVARLRMPLRKKEVNLKLNNKWSNTLTGPSHIFAPLFSSLEDPSERYVLLAGSLGPYGCSFPGGHEYRGDYEVNDSLIDTFHGGRLLSFVGESGEKAFLKVDFLILETFPKLDEAVKVLLWMQQQKEFPNKILATAPVCLSFVSAPIESFFPEDGDDKALSEWWELQESQSRLPDGNTFEDALIKLQKCNALGLAGIGCNCSLPLEVSFMASVMLKKKRLDKENPLALLIYPNSGEFFGNGEWYYKKEIKKDLLMGLGKEEVDSIQTLKRKLATGHGDICTSLQFILQLLHQRDETEDWLFKVILYGGCCRSTPEDTTALKRVCLGS</sequence>
<evidence type="ECO:0000313" key="7">
    <source>
        <dbReference type="EMBL" id="ORC89027.1"/>
    </source>
</evidence>
<dbReference type="InterPro" id="IPR051486">
    <property type="entry name" value="Hcy_S-methyltransferase"/>
</dbReference>
<dbReference type="Gene3D" id="3.20.20.330">
    <property type="entry name" value="Homocysteine-binding-like domain"/>
    <property type="match status" value="1"/>
</dbReference>
<proteinExistence type="predicted"/>
<dbReference type="RefSeq" id="XP_028883093.1">
    <property type="nucleotide sequence ID" value="XM_029025683.1"/>
</dbReference>
<dbReference type="InterPro" id="IPR036589">
    <property type="entry name" value="HCY_dom_sf"/>
</dbReference>
<evidence type="ECO:0000256" key="5">
    <source>
        <dbReference type="PROSITE-ProRule" id="PRU00333"/>
    </source>
</evidence>
<keyword evidence="4 5" id="KW-0862">Zinc</keyword>
<feature type="binding site" evidence="5">
    <location>
        <position position="400"/>
    </location>
    <ligand>
        <name>Zn(2+)</name>
        <dbReference type="ChEBI" id="CHEBI:29105"/>
    </ligand>
</feature>
<dbReference type="GeneID" id="39985463"/>
<dbReference type="GO" id="GO:0046872">
    <property type="term" value="F:metal ion binding"/>
    <property type="evidence" value="ECO:0007669"/>
    <property type="project" value="UniProtKB-KW"/>
</dbReference>
<feature type="binding site" evidence="5">
    <location>
        <position position="291"/>
    </location>
    <ligand>
        <name>Zn(2+)</name>
        <dbReference type="ChEBI" id="CHEBI:29105"/>
    </ligand>
</feature>
<dbReference type="AlphaFoldDB" id="A0A1X0NWF3"/>
<evidence type="ECO:0000256" key="3">
    <source>
        <dbReference type="ARBA" id="ARBA00022723"/>
    </source>
</evidence>
<dbReference type="GO" id="GO:0009086">
    <property type="term" value="P:methionine biosynthetic process"/>
    <property type="evidence" value="ECO:0007669"/>
    <property type="project" value="TreeGrafter"/>
</dbReference>